<organism evidence="2 3">
    <name type="scientific">Hesseltinella vesiculosa</name>
    <dbReference type="NCBI Taxonomy" id="101127"/>
    <lineage>
        <taxon>Eukaryota</taxon>
        <taxon>Fungi</taxon>
        <taxon>Fungi incertae sedis</taxon>
        <taxon>Mucoromycota</taxon>
        <taxon>Mucoromycotina</taxon>
        <taxon>Mucoromycetes</taxon>
        <taxon>Mucorales</taxon>
        <taxon>Cunninghamellaceae</taxon>
        <taxon>Hesseltinella</taxon>
    </lineage>
</organism>
<proteinExistence type="predicted"/>
<evidence type="ECO:0000313" key="3">
    <source>
        <dbReference type="Proteomes" id="UP000242146"/>
    </source>
</evidence>
<name>A0A1X2GQH9_9FUNG</name>
<gene>
    <name evidence="2" type="ORF">DM01DRAFT_1210582</name>
</gene>
<feature type="chain" id="PRO_5012236629" evidence="1">
    <location>
        <begin position="32"/>
        <end position="157"/>
    </location>
</feature>
<sequence length="157" mass="17625">MSNSPAFRFSSRHSLTLPFFVLIFFFQIGKCAFHPSSWVKVCNCYSIALKIGLSPTKYIIYLPFQRKVVGSPRSKSRCFYKSKLGHLVKAPSSGPPIKIPAQQFFFTPPSTLVSKVSLQGHSTGLQELGLVITTMHGVLLIVENRFLINQQQHNKIP</sequence>
<evidence type="ECO:0000313" key="2">
    <source>
        <dbReference type="EMBL" id="ORX58982.1"/>
    </source>
</evidence>
<reference evidence="2 3" key="1">
    <citation type="submission" date="2016-07" db="EMBL/GenBank/DDBJ databases">
        <title>Pervasive Adenine N6-methylation of Active Genes in Fungi.</title>
        <authorList>
            <consortium name="DOE Joint Genome Institute"/>
            <person name="Mondo S.J."/>
            <person name="Dannebaum R.O."/>
            <person name="Kuo R.C."/>
            <person name="Labutti K."/>
            <person name="Haridas S."/>
            <person name="Kuo A."/>
            <person name="Salamov A."/>
            <person name="Ahrendt S.R."/>
            <person name="Lipzen A."/>
            <person name="Sullivan W."/>
            <person name="Andreopoulos W.B."/>
            <person name="Clum A."/>
            <person name="Lindquist E."/>
            <person name="Daum C."/>
            <person name="Ramamoorthy G.K."/>
            <person name="Gryganskyi A."/>
            <person name="Culley D."/>
            <person name="Magnuson J.K."/>
            <person name="James T.Y."/>
            <person name="O'Malley M.A."/>
            <person name="Stajich J.E."/>
            <person name="Spatafora J.W."/>
            <person name="Visel A."/>
            <person name="Grigoriev I.V."/>
        </authorList>
    </citation>
    <scope>NUCLEOTIDE SEQUENCE [LARGE SCALE GENOMIC DNA]</scope>
    <source>
        <strain evidence="2 3">NRRL 3301</strain>
    </source>
</reference>
<keyword evidence="1" id="KW-0732">Signal</keyword>
<dbReference type="Proteomes" id="UP000242146">
    <property type="component" value="Unassembled WGS sequence"/>
</dbReference>
<comment type="caution">
    <text evidence="2">The sequence shown here is derived from an EMBL/GenBank/DDBJ whole genome shotgun (WGS) entry which is preliminary data.</text>
</comment>
<dbReference type="EMBL" id="MCGT01000006">
    <property type="protein sequence ID" value="ORX58982.1"/>
    <property type="molecule type" value="Genomic_DNA"/>
</dbReference>
<accession>A0A1X2GQH9</accession>
<dbReference type="AlphaFoldDB" id="A0A1X2GQH9"/>
<keyword evidence="3" id="KW-1185">Reference proteome</keyword>
<evidence type="ECO:0000256" key="1">
    <source>
        <dbReference type="SAM" id="SignalP"/>
    </source>
</evidence>
<protein>
    <submittedName>
        <fullName evidence="2">Uncharacterized protein</fullName>
    </submittedName>
</protein>
<feature type="signal peptide" evidence="1">
    <location>
        <begin position="1"/>
        <end position="31"/>
    </location>
</feature>